<gene>
    <name evidence="1" type="ORF">SAMN05660649_05035</name>
</gene>
<dbReference type="RefSeq" id="WP_092476031.1">
    <property type="nucleotide sequence ID" value="NZ_FOOX01000033.1"/>
</dbReference>
<evidence type="ECO:0000313" key="2">
    <source>
        <dbReference type="Proteomes" id="UP000199337"/>
    </source>
</evidence>
<reference evidence="2" key="1">
    <citation type="submission" date="2016-10" db="EMBL/GenBank/DDBJ databases">
        <authorList>
            <person name="Varghese N."/>
            <person name="Submissions S."/>
        </authorList>
    </citation>
    <scope>NUCLEOTIDE SEQUENCE [LARGE SCALE GENOMIC DNA]</scope>
    <source>
        <strain evidence="2">DSM 17038</strain>
    </source>
</reference>
<organism evidence="1 2">
    <name type="scientific">Desulfotruncus arcticus DSM 17038</name>
    <dbReference type="NCBI Taxonomy" id="1121424"/>
    <lineage>
        <taxon>Bacteria</taxon>
        <taxon>Bacillati</taxon>
        <taxon>Bacillota</taxon>
        <taxon>Clostridia</taxon>
        <taxon>Eubacteriales</taxon>
        <taxon>Desulfallaceae</taxon>
        <taxon>Desulfotruncus</taxon>
    </lineage>
</organism>
<accession>A0A1I2ZNA7</accession>
<dbReference type="AlphaFoldDB" id="A0A1I2ZNA7"/>
<dbReference type="EMBL" id="FOOX01000033">
    <property type="protein sequence ID" value="SFH39317.1"/>
    <property type="molecule type" value="Genomic_DNA"/>
</dbReference>
<proteinExistence type="predicted"/>
<dbReference type="OrthoDB" id="2351455at2"/>
<evidence type="ECO:0008006" key="3">
    <source>
        <dbReference type="Google" id="ProtNLM"/>
    </source>
</evidence>
<sequence>MTSIKKISINNTLLSSYITKRIKEATVILCFRILLQDIIENGRESSMTKSQIEKQFNKKHYLYGISRFRTDYVLRQAGFDHNAIDQKNDNFFIKPSFLQGLSKKDLTQIALYIDAYWNQISIEQKQLLDEIESHLLDNGNTEGNIEFIKEMLLTRETRKKGQCFEVTSFSILKIYLRNLGFELNRFSTTYSNDGGIDFAAQLAVYQVTTKLDDKKFEEDLNKVPLKERVMVFKETTGTFDHNKLKHELVLDYISIEELLNFLEYMVRKNAERNIRDILEVMLHEFQREYYQSELF</sequence>
<name>A0A1I2ZNA7_9FIRM</name>
<evidence type="ECO:0000313" key="1">
    <source>
        <dbReference type="EMBL" id="SFH39317.1"/>
    </source>
</evidence>
<dbReference type="STRING" id="341036.SAMN05660649_05035"/>
<dbReference type="Proteomes" id="UP000199337">
    <property type="component" value="Unassembled WGS sequence"/>
</dbReference>
<keyword evidence="2" id="KW-1185">Reference proteome</keyword>
<protein>
    <recommendedName>
        <fullName evidence="3">Restriction endonuclease</fullName>
    </recommendedName>
</protein>